<keyword evidence="5 13" id="KW-0597">Phosphoprotein</keyword>
<dbReference type="CDD" id="cd17546">
    <property type="entry name" value="REC_hyHK_CKI1_RcsC-like"/>
    <property type="match status" value="1"/>
</dbReference>
<dbReference type="AlphaFoldDB" id="A0A848QIH7"/>
<evidence type="ECO:0000259" key="15">
    <source>
        <dbReference type="PROSITE" id="PS50110"/>
    </source>
</evidence>
<dbReference type="Gene3D" id="3.30.450.20">
    <property type="entry name" value="PAS domain"/>
    <property type="match status" value="1"/>
</dbReference>
<dbReference type="Pfam" id="PF01627">
    <property type="entry name" value="Hpt"/>
    <property type="match status" value="1"/>
</dbReference>
<dbReference type="NCBIfam" id="TIGR00229">
    <property type="entry name" value="sensory_box"/>
    <property type="match status" value="1"/>
</dbReference>
<evidence type="ECO:0000256" key="8">
    <source>
        <dbReference type="ARBA" id="ARBA00022840"/>
    </source>
</evidence>
<comment type="catalytic activity">
    <reaction evidence="1">
        <text>ATP + protein L-histidine = ADP + protein N-phospho-L-histidine.</text>
        <dbReference type="EC" id="2.7.13.3"/>
    </reaction>
</comment>
<dbReference type="SUPFAM" id="SSF47226">
    <property type="entry name" value="Histidine-containing phosphotransfer domain, HPT domain"/>
    <property type="match status" value="1"/>
</dbReference>
<feature type="domain" description="HPt" evidence="17">
    <location>
        <begin position="595"/>
        <end position="692"/>
    </location>
</feature>
<dbReference type="InterPro" id="IPR000700">
    <property type="entry name" value="PAS-assoc_C"/>
</dbReference>
<dbReference type="Proteomes" id="UP000561181">
    <property type="component" value="Unassembled WGS sequence"/>
</dbReference>
<evidence type="ECO:0000256" key="7">
    <source>
        <dbReference type="ARBA" id="ARBA00022741"/>
    </source>
</evidence>
<evidence type="ECO:0000256" key="11">
    <source>
        <dbReference type="ARBA" id="ARBA00023136"/>
    </source>
</evidence>
<dbReference type="InterPro" id="IPR000014">
    <property type="entry name" value="PAS"/>
</dbReference>
<evidence type="ECO:0000259" key="16">
    <source>
        <dbReference type="PROSITE" id="PS50113"/>
    </source>
</evidence>
<evidence type="ECO:0000256" key="2">
    <source>
        <dbReference type="ARBA" id="ARBA00004651"/>
    </source>
</evidence>
<evidence type="ECO:0000256" key="3">
    <source>
        <dbReference type="ARBA" id="ARBA00012438"/>
    </source>
</evidence>
<dbReference type="SMART" id="SM00388">
    <property type="entry name" value="HisKA"/>
    <property type="match status" value="1"/>
</dbReference>
<dbReference type="PANTHER" id="PTHR45339">
    <property type="entry name" value="HYBRID SIGNAL TRANSDUCTION HISTIDINE KINASE J"/>
    <property type="match status" value="1"/>
</dbReference>
<dbReference type="SUPFAM" id="SSF52172">
    <property type="entry name" value="CheY-like"/>
    <property type="match status" value="1"/>
</dbReference>
<dbReference type="InterPro" id="IPR011006">
    <property type="entry name" value="CheY-like_superfamily"/>
</dbReference>
<feature type="modified residue" description="4-aspartylphosphate" evidence="13">
    <location>
        <position position="501"/>
    </location>
</feature>
<evidence type="ECO:0000256" key="4">
    <source>
        <dbReference type="ARBA" id="ARBA00022475"/>
    </source>
</evidence>
<keyword evidence="19" id="KW-1185">Reference proteome</keyword>
<dbReference type="SMART" id="SM00448">
    <property type="entry name" value="REC"/>
    <property type="match status" value="1"/>
</dbReference>
<evidence type="ECO:0000256" key="6">
    <source>
        <dbReference type="ARBA" id="ARBA00022692"/>
    </source>
</evidence>
<protein>
    <recommendedName>
        <fullName evidence="3">histidine kinase</fullName>
        <ecNumber evidence="3">2.7.13.3</ecNumber>
    </recommendedName>
</protein>
<name>A0A848QIH7_9SPHN</name>
<keyword evidence="14" id="KW-0175">Coiled coil</keyword>
<sequence>MTDTPFDDIPLEKRAQILERRLARAQAALADAETALEGRMHELDQANRDLQRRESELAERLDIESAKLLAAQRVGGFATIYAERGKPYHSSVQLNRILGVAEDVTIDPEYLISLIHPLDRGRISRSSVQFFEQMSADTDHSFEHRIVRPDGELRWLSWKLRKEVGADGTFQSVSGSVRDITESRANQRAVRALQLRAERRVIELDRLSRTLAKSQAQAETALKARTDFLSYMAHQFRTPLNTLTGMMDLLSIEERSAEDGQKLAFATRAAERLGSLVNEVIDEAEGRSTDVTLFPNPTDLEQLAEQTQDYWDRASSESEDGGVLTIAIDGALPTKAFVDASRLREALDNLIGYGLSAAGDVKLDMTWKDGLCISMIAGRLAADIDAQGKKELAATEPQLRRAGRIIAAMQGVIDISASPAATLVVSLPLQVHEADDAKETGFLRNKAGDQPTILIAEDTESNRYVITGFCERLGCRVETAVNGLEAVEAALSQQFDAILMDVQMPVMTGEEAVRHIRASDLPQSRTPVIGVTAHSLQAERDRLLASGMSACLAKPIQLAELRAALTTAMMPQDGGNETGSLFDLRRFREAFEALPVQFREKFLAAVREDLLNYGSKLEAAVAEKDTDAADRQAHALKGIAGNIGAIGLLAAIATFREASAPLDGEPFALLKQKIAATLEACGDLFEAMIKDQ</sequence>
<dbReference type="Gene3D" id="1.10.287.130">
    <property type="match status" value="1"/>
</dbReference>
<evidence type="ECO:0000313" key="18">
    <source>
        <dbReference type="EMBL" id="NMW30600.1"/>
    </source>
</evidence>
<dbReference type="InterPro" id="IPR003661">
    <property type="entry name" value="HisK_dim/P_dom"/>
</dbReference>
<evidence type="ECO:0000256" key="14">
    <source>
        <dbReference type="SAM" id="Coils"/>
    </source>
</evidence>
<keyword evidence="4" id="KW-1003">Cell membrane</keyword>
<dbReference type="Gene3D" id="1.20.120.160">
    <property type="entry name" value="HPT domain"/>
    <property type="match status" value="1"/>
</dbReference>
<feature type="coiled-coil region" evidence="14">
    <location>
        <begin position="15"/>
        <end position="60"/>
    </location>
</feature>
<dbReference type="InterPro" id="IPR001789">
    <property type="entry name" value="Sig_transdc_resp-reg_receiver"/>
</dbReference>
<keyword evidence="10" id="KW-0902">Two-component regulatory system</keyword>
<proteinExistence type="predicted"/>
<keyword evidence="6" id="KW-0812">Transmembrane</keyword>
<dbReference type="PROSITE" id="PS50113">
    <property type="entry name" value="PAC"/>
    <property type="match status" value="1"/>
</dbReference>
<evidence type="ECO:0000259" key="17">
    <source>
        <dbReference type="PROSITE" id="PS50894"/>
    </source>
</evidence>
<dbReference type="CDD" id="cd00130">
    <property type="entry name" value="PAS"/>
    <property type="match status" value="1"/>
</dbReference>
<dbReference type="EMBL" id="JABCRE010000002">
    <property type="protein sequence ID" value="NMW30600.1"/>
    <property type="molecule type" value="Genomic_DNA"/>
</dbReference>
<dbReference type="InterPro" id="IPR035965">
    <property type="entry name" value="PAS-like_dom_sf"/>
</dbReference>
<comment type="caution">
    <text evidence="18">The sequence shown here is derived from an EMBL/GenBank/DDBJ whole genome shotgun (WGS) entry which is preliminary data.</text>
</comment>
<dbReference type="Gene3D" id="3.40.50.2300">
    <property type="match status" value="1"/>
</dbReference>
<evidence type="ECO:0000256" key="5">
    <source>
        <dbReference type="ARBA" id="ARBA00022553"/>
    </source>
</evidence>
<evidence type="ECO:0000256" key="1">
    <source>
        <dbReference type="ARBA" id="ARBA00000085"/>
    </source>
</evidence>
<dbReference type="Pfam" id="PF00512">
    <property type="entry name" value="HisKA"/>
    <property type="match status" value="1"/>
</dbReference>
<comment type="subcellular location">
    <subcellularLocation>
        <location evidence="2">Cell membrane</location>
        <topology evidence="2">Multi-pass membrane protein</topology>
    </subcellularLocation>
</comment>
<evidence type="ECO:0000256" key="9">
    <source>
        <dbReference type="ARBA" id="ARBA00022989"/>
    </source>
</evidence>
<dbReference type="EC" id="2.7.13.3" evidence="3"/>
<dbReference type="PROSITE" id="PS50110">
    <property type="entry name" value="RESPONSE_REGULATORY"/>
    <property type="match status" value="1"/>
</dbReference>
<keyword evidence="9" id="KW-1133">Transmembrane helix</keyword>
<dbReference type="InterPro" id="IPR001610">
    <property type="entry name" value="PAC"/>
</dbReference>
<evidence type="ECO:0000313" key="19">
    <source>
        <dbReference type="Proteomes" id="UP000561181"/>
    </source>
</evidence>
<keyword evidence="11" id="KW-0472">Membrane</keyword>
<dbReference type="GO" id="GO:0000155">
    <property type="term" value="F:phosphorelay sensor kinase activity"/>
    <property type="evidence" value="ECO:0007669"/>
    <property type="project" value="InterPro"/>
</dbReference>
<dbReference type="Pfam" id="PF08447">
    <property type="entry name" value="PAS_3"/>
    <property type="match status" value="1"/>
</dbReference>
<evidence type="ECO:0000256" key="13">
    <source>
        <dbReference type="PROSITE-ProRule" id="PRU00169"/>
    </source>
</evidence>
<dbReference type="GO" id="GO:0005524">
    <property type="term" value="F:ATP binding"/>
    <property type="evidence" value="ECO:0007669"/>
    <property type="project" value="UniProtKB-KW"/>
</dbReference>
<feature type="modified residue" description="Phosphohistidine" evidence="12">
    <location>
        <position position="634"/>
    </location>
</feature>
<dbReference type="InterPro" id="IPR013655">
    <property type="entry name" value="PAS_fold_3"/>
</dbReference>
<dbReference type="GO" id="GO:0005886">
    <property type="term" value="C:plasma membrane"/>
    <property type="evidence" value="ECO:0007669"/>
    <property type="project" value="UniProtKB-SubCell"/>
</dbReference>
<feature type="domain" description="PAC" evidence="16">
    <location>
        <begin position="140"/>
        <end position="192"/>
    </location>
</feature>
<dbReference type="SUPFAM" id="SSF55785">
    <property type="entry name" value="PYP-like sensor domain (PAS domain)"/>
    <property type="match status" value="1"/>
</dbReference>
<dbReference type="PROSITE" id="PS50894">
    <property type="entry name" value="HPT"/>
    <property type="match status" value="1"/>
</dbReference>
<accession>A0A848QIH7</accession>
<dbReference type="InterPro" id="IPR036097">
    <property type="entry name" value="HisK_dim/P_sf"/>
</dbReference>
<dbReference type="CDD" id="cd00082">
    <property type="entry name" value="HisKA"/>
    <property type="match status" value="1"/>
</dbReference>
<dbReference type="SMART" id="SM00086">
    <property type="entry name" value="PAC"/>
    <property type="match status" value="1"/>
</dbReference>
<feature type="domain" description="Response regulatory" evidence="15">
    <location>
        <begin position="452"/>
        <end position="569"/>
    </location>
</feature>
<reference evidence="18 19" key="1">
    <citation type="submission" date="2020-04" db="EMBL/GenBank/DDBJ databases">
        <authorList>
            <person name="Liu A."/>
        </authorList>
    </citation>
    <scope>NUCLEOTIDE SEQUENCE [LARGE SCALE GENOMIC DNA]</scope>
    <source>
        <strain evidence="18 19">RZ02</strain>
    </source>
</reference>
<evidence type="ECO:0000256" key="10">
    <source>
        <dbReference type="ARBA" id="ARBA00023012"/>
    </source>
</evidence>
<dbReference type="PANTHER" id="PTHR45339:SF1">
    <property type="entry name" value="HYBRID SIGNAL TRANSDUCTION HISTIDINE KINASE J"/>
    <property type="match status" value="1"/>
</dbReference>
<keyword evidence="7" id="KW-0547">Nucleotide-binding</keyword>
<gene>
    <name evidence="18" type="ORF">HKD42_00820</name>
</gene>
<organism evidence="18 19">
    <name type="scientific">Pontixanthobacter rizhaonensis</name>
    <dbReference type="NCBI Taxonomy" id="2730337"/>
    <lineage>
        <taxon>Bacteria</taxon>
        <taxon>Pseudomonadati</taxon>
        <taxon>Pseudomonadota</taxon>
        <taxon>Alphaproteobacteria</taxon>
        <taxon>Sphingomonadales</taxon>
        <taxon>Erythrobacteraceae</taxon>
        <taxon>Pontixanthobacter</taxon>
    </lineage>
</organism>
<keyword evidence="8" id="KW-0067">ATP-binding</keyword>
<evidence type="ECO:0000256" key="12">
    <source>
        <dbReference type="PROSITE-ProRule" id="PRU00110"/>
    </source>
</evidence>
<dbReference type="InterPro" id="IPR008207">
    <property type="entry name" value="Sig_transdc_His_kin_Hpt_dom"/>
</dbReference>
<dbReference type="Pfam" id="PF00072">
    <property type="entry name" value="Response_reg"/>
    <property type="match status" value="1"/>
</dbReference>
<dbReference type="InterPro" id="IPR036641">
    <property type="entry name" value="HPT_dom_sf"/>
</dbReference>
<dbReference type="SUPFAM" id="SSF47384">
    <property type="entry name" value="Homodimeric domain of signal transducing histidine kinase"/>
    <property type="match status" value="1"/>
</dbReference>
<dbReference type="RefSeq" id="WP_170009409.1">
    <property type="nucleotide sequence ID" value="NZ_JABCRE010000002.1"/>
</dbReference>